<accession>A0ABP9M4G1</accession>
<dbReference type="PANTHER" id="PTHR13748:SF62">
    <property type="entry name" value="COBW DOMAIN-CONTAINING PROTEIN"/>
    <property type="match status" value="1"/>
</dbReference>
<protein>
    <submittedName>
        <fullName evidence="9">GTP-binding protein</fullName>
    </submittedName>
</protein>
<evidence type="ECO:0000313" key="10">
    <source>
        <dbReference type="Proteomes" id="UP001500227"/>
    </source>
</evidence>
<dbReference type="Gene3D" id="3.30.1220.10">
    <property type="entry name" value="CobW-like, C-terminal domain"/>
    <property type="match status" value="1"/>
</dbReference>
<proteinExistence type="inferred from homology"/>
<evidence type="ECO:0000313" key="9">
    <source>
        <dbReference type="EMBL" id="GAA5089101.1"/>
    </source>
</evidence>
<dbReference type="PANTHER" id="PTHR13748">
    <property type="entry name" value="COBW-RELATED"/>
    <property type="match status" value="1"/>
</dbReference>
<dbReference type="InterPro" id="IPR003495">
    <property type="entry name" value="CobW/HypB/UreG_nucleotide-bd"/>
</dbReference>
<comment type="similarity">
    <text evidence="4">Belongs to the SIMIBI class G3E GTPase family. ZNG1 subfamily.</text>
</comment>
<sequence length="299" mass="33191">MSYEPKKIPVVLLSGFLGAGKTTALNRWIQAGIEPNSLIIVNDFGQLNIDAELIDYEDEQIIRLQNGCVCCTLGGSMAEKMAEIGRLSPAPSQVYMELSGIADSAKIVDMIRVSQRFVLRDNWCFVDASLAAQHSVDELVNTVWERQIQSATQLVINRCLPQQPLAVPLADLVEKTRAPVHYEMMPTMESATSIRPAPAIADASSGWHSLSVESEYGIQERVLVELLQSYADTLYRAKGRVCLDAAASKGYVVQYTRGQCHCSPTFQVQKTQLVFIGRSLEKLQRLQQKLQALCKKNQD</sequence>
<keyword evidence="1" id="KW-0547">Nucleotide-binding</keyword>
<name>A0ABP9M4G1_9BURK</name>
<comment type="catalytic activity">
    <reaction evidence="6">
        <text>GTP + H2O = GDP + phosphate + H(+)</text>
        <dbReference type="Rhea" id="RHEA:19669"/>
        <dbReference type="ChEBI" id="CHEBI:15377"/>
        <dbReference type="ChEBI" id="CHEBI:15378"/>
        <dbReference type="ChEBI" id="CHEBI:37565"/>
        <dbReference type="ChEBI" id="CHEBI:43474"/>
        <dbReference type="ChEBI" id="CHEBI:58189"/>
    </reaction>
    <physiologicalReaction direction="left-to-right" evidence="6">
        <dbReference type="Rhea" id="RHEA:19670"/>
    </physiologicalReaction>
</comment>
<dbReference type="InterPro" id="IPR051316">
    <property type="entry name" value="Zinc-reg_GTPase_activator"/>
</dbReference>
<keyword evidence="2" id="KW-0378">Hydrolase</keyword>
<comment type="caution">
    <text evidence="9">The sequence shown here is derived from an EMBL/GenBank/DDBJ whole genome shotgun (WGS) entry which is preliminary data.</text>
</comment>
<keyword evidence="3" id="KW-0143">Chaperone</keyword>
<dbReference type="Proteomes" id="UP001500227">
    <property type="component" value="Unassembled WGS sequence"/>
</dbReference>
<comment type="function">
    <text evidence="5">Zinc chaperone that directly transfers zinc cofactor to target proteins, thereby activating them. Zinc is transferred from the CXCC motif in the GTPase domain to the zinc binding site in target proteins in a process requiring GTP hydrolysis.</text>
</comment>
<evidence type="ECO:0000259" key="8">
    <source>
        <dbReference type="Pfam" id="PF07683"/>
    </source>
</evidence>
<dbReference type="SUPFAM" id="SSF52540">
    <property type="entry name" value="P-loop containing nucleoside triphosphate hydrolases"/>
    <property type="match status" value="1"/>
</dbReference>
<keyword evidence="10" id="KW-1185">Reference proteome</keyword>
<evidence type="ECO:0000256" key="6">
    <source>
        <dbReference type="ARBA" id="ARBA00049117"/>
    </source>
</evidence>
<dbReference type="Pfam" id="PF07683">
    <property type="entry name" value="CobW_C"/>
    <property type="match status" value="1"/>
</dbReference>
<evidence type="ECO:0000256" key="5">
    <source>
        <dbReference type="ARBA" id="ARBA00045658"/>
    </source>
</evidence>
<reference evidence="10" key="1">
    <citation type="journal article" date="2019" name="Int. J. Syst. Evol. Microbiol.">
        <title>The Global Catalogue of Microorganisms (GCM) 10K type strain sequencing project: providing services to taxonomists for standard genome sequencing and annotation.</title>
        <authorList>
            <consortium name="The Broad Institute Genomics Platform"/>
            <consortium name="The Broad Institute Genome Sequencing Center for Infectious Disease"/>
            <person name="Wu L."/>
            <person name="Ma J."/>
        </authorList>
    </citation>
    <scope>NUCLEOTIDE SEQUENCE [LARGE SCALE GENOMIC DNA]</scope>
    <source>
        <strain evidence="10">JCM 18423</strain>
    </source>
</reference>
<evidence type="ECO:0000256" key="3">
    <source>
        <dbReference type="ARBA" id="ARBA00023186"/>
    </source>
</evidence>
<feature type="domain" description="CobW C-terminal" evidence="8">
    <location>
        <begin position="208"/>
        <end position="292"/>
    </location>
</feature>
<dbReference type="SUPFAM" id="SSF90002">
    <property type="entry name" value="Hypothetical protein YjiA, C-terminal domain"/>
    <property type="match status" value="1"/>
</dbReference>
<organism evidence="9 10">
    <name type="scientific">Paenalcaligenes hermetiae</name>
    <dbReference type="NCBI Taxonomy" id="1157987"/>
    <lineage>
        <taxon>Bacteria</taxon>
        <taxon>Pseudomonadati</taxon>
        <taxon>Pseudomonadota</taxon>
        <taxon>Betaproteobacteria</taxon>
        <taxon>Burkholderiales</taxon>
        <taxon>Alcaligenaceae</taxon>
        <taxon>Paenalcaligenes</taxon>
    </lineage>
</organism>
<dbReference type="InterPro" id="IPR027417">
    <property type="entry name" value="P-loop_NTPase"/>
</dbReference>
<dbReference type="EMBL" id="BAABKD010000009">
    <property type="protein sequence ID" value="GAA5089101.1"/>
    <property type="molecule type" value="Genomic_DNA"/>
</dbReference>
<feature type="domain" description="CobW/HypB/UreG nucleotide-binding" evidence="7">
    <location>
        <begin position="9"/>
        <end position="158"/>
    </location>
</feature>
<gene>
    <name evidence="9" type="ORF">GCM10023337_11470</name>
</gene>
<dbReference type="Gene3D" id="3.40.50.300">
    <property type="entry name" value="P-loop containing nucleotide triphosphate hydrolases"/>
    <property type="match status" value="1"/>
</dbReference>
<evidence type="ECO:0000259" key="7">
    <source>
        <dbReference type="Pfam" id="PF02492"/>
    </source>
</evidence>
<dbReference type="Pfam" id="PF02492">
    <property type="entry name" value="cobW"/>
    <property type="match status" value="1"/>
</dbReference>
<dbReference type="RefSeq" id="WP_345370322.1">
    <property type="nucleotide sequence ID" value="NZ_BAABKD010000009.1"/>
</dbReference>
<evidence type="ECO:0000256" key="2">
    <source>
        <dbReference type="ARBA" id="ARBA00022801"/>
    </source>
</evidence>
<dbReference type="InterPro" id="IPR011629">
    <property type="entry name" value="CobW-like_C"/>
</dbReference>
<evidence type="ECO:0000256" key="1">
    <source>
        <dbReference type="ARBA" id="ARBA00022741"/>
    </source>
</evidence>
<dbReference type="InterPro" id="IPR036627">
    <property type="entry name" value="CobW-likC_sf"/>
</dbReference>
<evidence type="ECO:0000256" key="4">
    <source>
        <dbReference type="ARBA" id="ARBA00034320"/>
    </source>
</evidence>